<dbReference type="EMBL" id="OZ034819">
    <property type="protein sequence ID" value="CAL1394539.1"/>
    <property type="molecule type" value="Genomic_DNA"/>
</dbReference>
<protein>
    <submittedName>
        <fullName evidence="1">Uncharacterized protein</fullName>
    </submittedName>
</protein>
<organism evidence="1 2">
    <name type="scientific">Linum trigynum</name>
    <dbReference type="NCBI Taxonomy" id="586398"/>
    <lineage>
        <taxon>Eukaryota</taxon>
        <taxon>Viridiplantae</taxon>
        <taxon>Streptophyta</taxon>
        <taxon>Embryophyta</taxon>
        <taxon>Tracheophyta</taxon>
        <taxon>Spermatophyta</taxon>
        <taxon>Magnoliopsida</taxon>
        <taxon>eudicotyledons</taxon>
        <taxon>Gunneridae</taxon>
        <taxon>Pentapetalae</taxon>
        <taxon>rosids</taxon>
        <taxon>fabids</taxon>
        <taxon>Malpighiales</taxon>
        <taxon>Linaceae</taxon>
        <taxon>Linum</taxon>
    </lineage>
</organism>
<name>A0AAV2F965_9ROSI</name>
<evidence type="ECO:0000313" key="1">
    <source>
        <dbReference type="EMBL" id="CAL1394539.1"/>
    </source>
</evidence>
<sequence length="91" mass="9728">MVLDQLDVDNQNAKLMVKLTRSQDYEIGLSTTTTATSVTSTQNGIKVAKINAAHESKLQVDATSVGENLVGDSAAVFDRDGRKEAARESDS</sequence>
<dbReference type="AlphaFoldDB" id="A0AAV2F965"/>
<keyword evidence="2" id="KW-1185">Reference proteome</keyword>
<dbReference type="Proteomes" id="UP001497516">
    <property type="component" value="Chromosome 6"/>
</dbReference>
<gene>
    <name evidence="1" type="ORF">LTRI10_LOCUS35035</name>
</gene>
<reference evidence="1 2" key="1">
    <citation type="submission" date="2024-04" db="EMBL/GenBank/DDBJ databases">
        <authorList>
            <person name="Fracassetti M."/>
        </authorList>
    </citation>
    <scope>NUCLEOTIDE SEQUENCE [LARGE SCALE GENOMIC DNA]</scope>
</reference>
<evidence type="ECO:0000313" key="2">
    <source>
        <dbReference type="Proteomes" id="UP001497516"/>
    </source>
</evidence>
<proteinExistence type="predicted"/>
<accession>A0AAV2F965</accession>